<accession>A0A9D2L6X0</accession>
<dbReference type="GO" id="GO:0016787">
    <property type="term" value="F:hydrolase activity"/>
    <property type="evidence" value="ECO:0007669"/>
    <property type="project" value="UniProtKB-KW"/>
</dbReference>
<dbReference type="AlphaFoldDB" id="A0A9D2L6X0"/>
<gene>
    <name evidence="2" type="ORF">H9716_04385</name>
</gene>
<protein>
    <submittedName>
        <fullName evidence="2">Alpha/beta hydrolase</fullName>
    </submittedName>
</protein>
<evidence type="ECO:0000259" key="1">
    <source>
        <dbReference type="Pfam" id="PF00561"/>
    </source>
</evidence>
<dbReference type="EMBL" id="DWYS01000054">
    <property type="protein sequence ID" value="HJB07083.1"/>
    <property type="molecule type" value="Genomic_DNA"/>
</dbReference>
<sequence>MMQTTEKEIPLGPLSFHVEITGQGEPLVLIMGLGAPGDKWRPNVAAYQEYFQCITIDNRGAGRSSKPEEESYSTARMAEDVIGIMDALSISRAHVNGVSMGGAIAQHLAADHPERVRSLILTSTFASVSNSFRRAIETLRDSIDQLDGRTFKRLNQWMTFSQITQNTKEQMLFAAEKEDMGYPYPMPHYAYKAQCNACLSHNTADRLKDIKAPALIAAGDSDLFVTMEKTMELYEGIPDSQLYLCRGGGHVHEWEHLKEYNAATLEFLLAHSSR</sequence>
<dbReference type="InterPro" id="IPR029058">
    <property type="entry name" value="AB_hydrolase_fold"/>
</dbReference>
<proteinExistence type="predicted"/>
<name>A0A9D2L6X0_9FIRM</name>
<dbReference type="InterPro" id="IPR000073">
    <property type="entry name" value="AB_hydrolase_1"/>
</dbReference>
<dbReference type="InterPro" id="IPR050471">
    <property type="entry name" value="AB_hydrolase"/>
</dbReference>
<reference evidence="2" key="1">
    <citation type="journal article" date="2021" name="PeerJ">
        <title>Extensive microbial diversity within the chicken gut microbiome revealed by metagenomics and culture.</title>
        <authorList>
            <person name="Gilroy R."/>
            <person name="Ravi A."/>
            <person name="Getino M."/>
            <person name="Pursley I."/>
            <person name="Horton D.L."/>
            <person name="Alikhan N.F."/>
            <person name="Baker D."/>
            <person name="Gharbi K."/>
            <person name="Hall N."/>
            <person name="Watson M."/>
            <person name="Adriaenssens E.M."/>
            <person name="Foster-Nyarko E."/>
            <person name="Jarju S."/>
            <person name="Secka A."/>
            <person name="Antonio M."/>
            <person name="Oren A."/>
            <person name="Chaudhuri R.R."/>
            <person name="La Ragione R."/>
            <person name="Hildebrand F."/>
            <person name="Pallen M.J."/>
        </authorList>
    </citation>
    <scope>NUCLEOTIDE SEQUENCE</scope>
    <source>
        <strain evidence="2">CHK188-4685</strain>
    </source>
</reference>
<dbReference type="SUPFAM" id="SSF53474">
    <property type="entry name" value="alpha/beta-Hydrolases"/>
    <property type="match status" value="1"/>
</dbReference>
<organism evidence="2 3">
    <name type="scientific">Candidatus Enterocloster faecavium</name>
    <dbReference type="NCBI Taxonomy" id="2838560"/>
    <lineage>
        <taxon>Bacteria</taxon>
        <taxon>Bacillati</taxon>
        <taxon>Bacillota</taxon>
        <taxon>Clostridia</taxon>
        <taxon>Lachnospirales</taxon>
        <taxon>Lachnospiraceae</taxon>
        <taxon>Enterocloster</taxon>
    </lineage>
</organism>
<evidence type="ECO:0000313" key="3">
    <source>
        <dbReference type="Proteomes" id="UP000886804"/>
    </source>
</evidence>
<keyword evidence="2" id="KW-0378">Hydrolase</keyword>
<dbReference type="PRINTS" id="PR00111">
    <property type="entry name" value="ABHYDROLASE"/>
</dbReference>
<dbReference type="PANTHER" id="PTHR43433">
    <property type="entry name" value="HYDROLASE, ALPHA/BETA FOLD FAMILY PROTEIN"/>
    <property type="match status" value="1"/>
</dbReference>
<dbReference type="PANTHER" id="PTHR43433:SF5">
    <property type="entry name" value="AB HYDROLASE-1 DOMAIN-CONTAINING PROTEIN"/>
    <property type="match status" value="1"/>
</dbReference>
<dbReference type="Proteomes" id="UP000886804">
    <property type="component" value="Unassembled WGS sequence"/>
</dbReference>
<comment type="caution">
    <text evidence="2">The sequence shown here is derived from an EMBL/GenBank/DDBJ whole genome shotgun (WGS) entry which is preliminary data.</text>
</comment>
<dbReference type="Gene3D" id="3.40.50.1820">
    <property type="entry name" value="alpha/beta hydrolase"/>
    <property type="match status" value="1"/>
</dbReference>
<reference evidence="2" key="2">
    <citation type="submission" date="2021-04" db="EMBL/GenBank/DDBJ databases">
        <authorList>
            <person name="Gilroy R."/>
        </authorList>
    </citation>
    <scope>NUCLEOTIDE SEQUENCE</scope>
    <source>
        <strain evidence="2">CHK188-4685</strain>
    </source>
</reference>
<dbReference type="Pfam" id="PF00561">
    <property type="entry name" value="Abhydrolase_1"/>
    <property type="match status" value="1"/>
</dbReference>
<evidence type="ECO:0000313" key="2">
    <source>
        <dbReference type="EMBL" id="HJB07083.1"/>
    </source>
</evidence>
<feature type="domain" description="AB hydrolase-1" evidence="1">
    <location>
        <begin position="26"/>
        <end position="252"/>
    </location>
</feature>